<organism evidence="8 9">
    <name type="scientific">Ceratocystis fimbriata CBS 114723</name>
    <dbReference type="NCBI Taxonomy" id="1035309"/>
    <lineage>
        <taxon>Eukaryota</taxon>
        <taxon>Fungi</taxon>
        <taxon>Dikarya</taxon>
        <taxon>Ascomycota</taxon>
        <taxon>Pezizomycotina</taxon>
        <taxon>Sordariomycetes</taxon>
        <taxon>Hypocreomycetidae</taxon>
        <taxon>Microascales</taxon>
        <taxon>Ceratocystidaceae</taxon>
        <taxon>Ceratocystis</taxon>
    </lineage>
</organism>
<dbReference type="EMBL" id="APWK03000008">
    <property type="protein sequence ID" value="PHH55789.1"/>
    <property type="molecule type" value="Genomic_DNA"/>
</dbReference>
<reference evidence="8 9" key="2">
    <citation type="journal article" date="2013" name="IMA Fungus">
        <title>IMA Genome-F 1: Ceratocystis fimbriata: Draft nuclear genome sequence for the plant pathogen, Ceratocystis fimbriata.</title>
        <authorList>
            <person name="Wilken P.M."/>
            <person name="Steenkamp E.T."/>
            <person name="Wingfield M.J."/>
            <person name="de Beer Z.W."/>
            <person name="Wingfield B.D."/>
        </authorList>
    </citation>
    <scope>NUCLEOTIDE SEQUENCE [LARGE SCALE GENOMIC DNA]</scope>
    <source>
        <strain evidence="8 9">CBS 114723</strain>
    </source>
</reference>
<comment type="caution">
    <text evidence="8">The sequence shown here is derived from an EMBL/GenBank/DDBJ whole genome shotgun (WGS) entry which is preliminary data.</text>
</comment>
<keyword evidence="1" id="KW-0479">Metal-binding</keyword>
<dbReference type="AlphaFoldDB" id="A0A2C5X425"/>
<evidence type="ECO:0000259" key="7">
    <source>
        <dbReference type="SMART" id="SM00906"/>
    </source>
</evidence>
<feature type="domain" description="Xylanolytic transcriptional activator regulatory" evidence="7">
    <location>
        <begin position="280"/>
        <end position="354"/>
    </location>
</feature>
<evidence type="ECO:0000256" key="6">
    <source>
        <dbReference type="ARBA" id="ARBA00023242"/>
    </source>
</evidence>
<dbReference type="GO" id="GO:0005634">
    <property type="term" value="C:nucleus"/>
    <property type="evidence" value="ECO:0007669"/>
    <property type="project" value="TreeGrafter"/>
</dbReference>
<dbReference type="GO" id="GO:0001228">
    <property type="term" value="F:DNA-binding transcription activator activity, RNA polymerase II-specific"/>
    <property type="evidence" value="ECO:0007669"/>
    <property type="project" value="TreeGrafter"/>
</dbReference>
<evidence type="ECO:0000256" key="3">
    <source>
        <dbReference type="ARBA" id="ARBA00023015"/>
    </source>
</evidence>
<reference evidence="8 9" key="1">
    <citation type="journal article" date="2013" name="Fungal Biol.">
        <title>Analysis of microsatellite markers in the genome of the plant pathogen Ceratocystis fimbriata.</title>
        <authorList>
            <person name="Simpson M.C."/>
            <person name="Wilken P.M."/>
            <person name="Coetzee M.P."/>
            <person name="Wingfield M.J."/>
            <person name="Wingfield B.D."/>
        </authorList>
    </citation>
    <scope>NUCLEOTIDE SEQUENCE [LARGE SCALE GENOMIC DNA]</scope>
    <source>
        <strain evidence="8 9">CBS 114723</strain>
    </source>
</reference>
<keyword evidence="5" id="KW-0804">Transcription</keyword>
<evidence type="ECO:0000313" key="9">
    <source>
        <dbReference type="Proteomes" id="UP000222788"/>
    </source>
</evidence>
<gene>
    <name evidence="8" type="primary">lepB_0</name>
    <name evidence="8" type="ORF">CFIMG_000255RA</name>
</gene>
<evidence type="ECO:0000256" key="2">
    <source>
        <dbReference type="ARBA" id="ARBA00022833"/>
    </source>
</evidence>
<accession>A0A2C5X425</accession>
<dbReference type="SMART" id="SM00906">
    <property type="entry name" value="Fungal_trans"/>
    <property type="match status" value="1"/>
</dbReference>
<name>A0A2C5X425_9PEZI</name>
<dbReference type="PANTHER" id="PTHR31944:SF131">
    <property type="entry name" value="HEME-RESPONSIVE ZINC FINGER TRANSCRIPTION FACTOR HAP1"/>
    <property type="match status" value="1"/>
</dbReference>
<keyword evidence="2" id="KW-0862">Zinc</keyword>
<dbReference type="Pfam" id="PF04082">
    <property type="entry name" value="Fungal_trans"/>
    <property type="match status" value="1"/>
</dbReference>
<keyword evidence="4" id="KW-0238">DNA-binding</keyword>
<keyword evidence="9" id="KW-1185">Reference proteome</keyword>
<dbReference type="OrthoDB" id="5414787at2759"/>
<evidence type="ECO:0000256" key="1">
    <source>
        <dbReference type="ARBA" id="ARBA00022723"/>
    </source>
</evidence>
<sequence>MAAGIGAVSGMGATGLGDYKPIGAMRNGEFVTLDDLVLRLERLEQAVVAKSPARTDNSASKMLNAASPKTIRQLTIKSDALRTRFFGQNSPRVLLNLFPQAKSLLANPSKVDGLRDLFITLENIHKYLQVENRKAVTPISVYVDSMLPISKRMADILPPQDICMPLLETYFDVSEVIFRFLHIQSFREKCDAFWQGKMPDDYFLPQLLTAVAIGSRFGSKGHGLSIERGDGVHIPTACALVRAWLDGLRGKQLVDITTLQTELLLLHCMRLSSLIRDHDAWTQLGYIVRMAMTMGLHRDPSEYDKMPVFTGELRRRLWYSILDMDLHVSMLCNLPALVRDGDYTCRQALNIDDSSIFEGMTELPTGKPIEQSTDSQVHCYAALTLPTRLRVSHVVHRIDNVRDYTEILYLGNKLERYLEDVNFVFPRHTIDARGLNRLWRLRVMMDMQVRRTLLALYRPFALGVSDAPAEIVQAYLRSSMVILHYMGEIDPERQYAPQVRDMYRQLLRQDIIQACFSLCFFVKNSNAISSQISSTGATFEDDPSPLVSNDVWAPARLISTVKSSLDFLVDGVGANDINDIVSLSVVFYSVQRSDHEAEDSTKGLEEGLEAVRSQCLRNMNISQSKQIDLSSMPAQPATMHMQHSATSGHTPMVVHNQLHSGMSPPDPMVLEQFQIRPNMFVGNEAIPNGLMQNADLLFWDFDNWSSMVPPGASPGEHAHGMARRETHQ</sequence>
<dbReference type="PANTHER" id="PTHR31944">
    <property type="entry name" value="HEME-RESPONSIVE ZINC FINGER TRANSCRIPTION FACTOR HAP1"/>
    <property type="match status" value="1"/>
</dbReference>
<dbReference type="InterPro" id="IPR051430">
    <property type="entry name" value="Fungal_TF_Env_Response"/>
</dbReference>
<protein>
    <submittedName>
        <fullName evidence="8">Transcription factor lepE</fullName>
    </submittedName>
</protein>
<dbReference type="GO" id="GO:0008270">
    <property type="term" value="F:zinc ion binding"/>
    <property type="evidence" value="ECO:0007669"/>
    <property type="project" value="InterPro"/>
</dbReference>
<dbReference type="STRING" id="1035309.A0A2C5X425"/>
<dbReference type="CDD" id="cd12148">
    <property type="entry name" value="fungal_TF_MHR"/>
    <property type="match status" value="1"/>
</dbReference>
<proteinExistence type="predicted"/>
<dbReference type="Proteomes" id="UP000222788">
    <property type="component" value="Unassembled WGS sequence"/>
</dbReference>
<dbReference type="GO" id="GO:0006351">
    <property type="term" value="P:DNA-templated transcription"/>
    <property type="evidence" value="ECO:0007669"/>
    <property type="project" value="InterPro"/>
</dbReference>
<dbReference type="InterPro" id="IPR007219">
    <property type="entry name" value="XnlR_reg_dom"/>
</dbReference>
<keyword evidence="3" id="KW-0805">Transcription regulation</keyword>
<evidence type="ECO:0000256" key="5">
    <source>
        <dbReference type="ARBA" id="ARBA00023163"/>
    </source>
</evidence>
<evidence type="ECO:0000256" key="4">
    <source>
        <dbReference type="ARBA" id="ARBA00023125"/>
    </source>
</evidence>
<keyword evidence="6" id="KW-0539">Nucleus</keyword>
<evidence type="ECO:0000313" key="8">
    <source>
        <dbReference type="EMBL" id="PHH55789.1"/>
    </source>
</evidence>
<dbReference type="GO" id="GO:0000978">
    <property type="term" value="F:RNA polymerase II cis-regulatory region sequence-specific DNA binding"/>
    <property type="evidence" value="ECO:0007669"/>
    <property type="project" value="TreeGrafter"/>
</dbReference>